<dbReference type="EMBL" id="FQ790358">
    <property type="protein sequence ID" value="CCD56022.1"/>
    <property type="molecule type" value="Genomic_DNA"/>
</dbReference>
<organism evidence="1 2">
    <name type="scientific">Botryotinia fuckeliana (strain T4)</name>
    <name type="common">Noble rot fungus</name>
    <name type="synonym">Botrytis cinerea</name>
    <dbReference type="NCBI Taxonomy" id="999810"/>
    <lineage>
        <taxon>Eukaryota</taxon>
        <taxon>Fungi</taxon>
        <taxon>Dikarya</taxon>
        <taxon>Ascomycota</taxon>
        <taxon>Pezizomycotina</taxon>
        <taxon>Leotiomycetes</taxon>
        <taxon>Helotiales</taxon>
        <taxon>Sclerotiniaceae</taxon>
        <taxon>Botrytis</taxon>
    </lineage>
</organism>
<accession>G2YWM4</accession>
<dbReference type="HOGENOM" id="CLU_2158009_0_0_1"/>
<dbReference type="Proteomes" id="UP000008177">
    <property type="component" value="Unplaced contigs"/>
</dbReference>
<proteinExistence type="predicted"/>
<reference evidence="2" key="1">
    <citation type="journal article" date="2011" name="PLoS Genet.">
        <title>Genomic analysis of the necrotrophic fungal pathogens Sclerotinia sclerotiorum and Botrytis cinerea.</title>
        <authorList>
            <person name="Amselem J."/>
            <person name="Cuomo C.A."/>
            <person name="van Kan J.A."/>
            <person name="Viaud M."/>
            <person name="Benito E.P."/>
            <person name="Couloux A."/>
            <person name="Coutinho P.M."/>
            <person name="de Vries R.P."/>
            <person name="Dyer P.S."/>
            <person name="Fillinger S."/>
            <person name="Fournier E."/>
            <person name="Gout L."/>
            <person name="Hahn M."/>
            <person name="Kohn L."/>
            <person name="Lapalu N."/>
            <person name="Plummer K.M."/>
            <person name="Pradier J.M."/>
            <person name="Quevillon E."/>
            <person name="Sharon A."/>
            <person name="Simon A."/>
            <person name="ten Have A."/>
            <person name="Tudzynski B."/>
            <person name="Tudzynski P."/>
            <person name="Wincker P."/>
            <person name="Andrew M."/>
            <person name="Anthouard V."/>
            <person name="Beever R.E."/>
            <person name="Beffa R."/>
            <person name="Benoit I."/>
            <person name="Bouzid O."/>
            <person name="Brault B."/>
            <person name="Chen Z."/>
            <person name="Choquer M."/>
            <person name="Collemare J."/>
            <person name="Cotton P."/>
            <person name="Danchin E.G."/>
            <person name="Da Silva C."/>
            <person name="Gautier A."/>
            <person name="Giraud C."/>
            <person name="Giraud T."/>
            <person name="Gonzalez C."/>
            <person name="Grossetete S."/>
            <person name="Guldener U."/>
            <person name="Henrissat B."/>
            <person name="Howlett B.J."/>
            <person name="Kodira C."/>
            <person name="Kretschmer M."/>
            <person name="Lappartient A."/>
            <person name="Leroch M."/>
            <person name="Levis C."/>
            <person name="Mauceli E."/>
            <person name="Neuveglise C."/>
            <person name="Oeser B."/>
            <person name="Pearson M."/>
            <person name="Poulain J."/>
            <person name="Poussereau N."/>
            <person name="Quesneville H."/>
            <person name="Rascle C."/>
            <person name="Schumacher J."/>
            <person name="Segurens B."/>
            <person name="Sexton A."/>
            <person name="Silva E."/>
            <person name="Sirven C."/>
            <person name="Soanes D.M."/>
            <person name="Talbot N.J."/>
            <person name="Templeton M."/>
            <person name="Yandava C."/>
            <person name="Yarden O."/>
            <person name="Zeng Q."/>
            <person name="Rollins J.A."/>
            <person name="Lebrun M.H."/>
            <person name="Dickman M."/>
        </authorList>
    </citation>
    <scope>NUCLEOTIDE SEQUENCE [LARGE SCALE GENOMIC DNA]</scope>
    <source>
        <strain evidence="2">T4</strain>
    </source>
</reference>
<dbReference type="InParanoid" id="G2YWM4"/>
<name>G2YWM4_BOTF4</name>
<gene>
    <name evidence="1" type="ORF">BofuT4_P151540.1</name>
</gene>
<protein>
    <submittedName>
        <fullName evidence="1">Uncharacterized protein</fullName>
    </submittedName>
</protein>
<dbReference type="AlphaFoldDB" id="G2YWM4"/>
<evidence type="ECO:0000313" key="1">
    <source>
        <dbReference type="EMBL" id="CCD56022.1"/>
    </source>
</evidence>
<sequence>MIIVCFIAHPQIPCLLSLIHRVDQTYTGIIAPRKATELPLEIFDESTRNHLDQLVWRIRIPIHPSNHHVIIPLPFGDVDQIGNGLLTTQYDVQPNTTRMIDERFFCLLRVS</sequence>
<evidence type="ECO:0000313" key="2">
    <source>
        <dbReference type="Proteomes" id="UP000008177"/>
    </source>
</evidence>